<keyword evidence="2" id="KW-0288">FMN</keyword>
<dbReference type="InterPro" id="IPR011251">
    <property type="entry name" value="Luciferase-like_dom"/>
</dbReference>
<dbReference type="GO" id="GO:0008726">
    <property type="term" value="F:alkanesulfonate monooxygenase activity"/>
    <property type="evidence" value="ECO:0007669"/>
    <property type="project" value="TreeGrafter"/>
</dbReference>
<evidence type="ECO:0000313" key="6">
    <source>
        <dbReference type="EMBL" id="GEP57982.1"/>
    </source>
</evidence>
<keyword evidence="1" id="KW-0285">Flavoprotein</keyword>
<dbReference type="EMBL" id="BKAJ01000091">
    <property type="protein sequence ID" value="GEP57982.1"/>
    <property type="molecule type" value="Genomic_DNA"/>
</dbReference>
<feature type="domain" description="Luciferase-like" evidence="5">
    <location>
        <begin position="1"/>
        <end position="280"/>
    </location>
</feature>
<dbReference type="AlphaFoldDB" id="A0A512NGE6"/>
<comment type="caution">
    <text evidence="6">The sequence shown here is derived from an EMBL/GenBank/DDBJ whole genome shotgun (WGS) entry which is preliminary data.</text>
</comment>
<dbReference type="NCBIfam" id="TIGR03619">
    <property type="entry name" value="F420_Rv2161c"/>
    <property type="match status" value="1"/>
</dbReference>
<dbReference type="Proteomes" id="UP000321058">
    <property type="component" value="Unassembled WGS sequence"/>
</dbReference>
<dbReference type="InterPro" id="IPR019952">
    <property type="entry name" value="F420_OxRdatse_Rv1855c_pred"/>
</dbReference>
<dbReference type="InterPro" id="IPR050172">
    <property type="entry name" value="SsuD_RutA_monooxygenase"/>
</dbReference>
<evidence type="ECO:0000256" key="1">
    <source>
        <dbReference type="ARBA" id="ARBA00022630"/>
    </source>
</evidence>
<reference evidence="6 7" key="1">
    <citation type="submission" date="2019-07" db="EMBL/GenBank/DDBJ databases">
        <title>Whole genome shotgun sequence of Reyranella soli NBRC 108950.</title>
        <authorList>
            <person name="Hosoyama A."/>
            <person name="Uohara A."/>
            <person name="Ohji S."/>
            <person name="Ichikawa N."/>
        </authorList>
    </citation>
    <scope>NUCLEOTIDE SEQUENCE [LARGE SCALE GENOMIC DNA]</scope>
    <source>
        <strain evidence="6 7">NBRC 108950</strain>
    </source>
</reference>
<name>A0A512NGE6_9HYPH</name>
<dbReference type="PANTHER" id="PTHR42847">
    <property type="entry name" value="ALKANESULFONATE MONOOXYGENASE"/>
    <property type="match status" value="1"/>
</dbReference>
<dbReference type="GO" id="GO:0046306">
    <property type="term" value="P:alkanesulfonate catabolic process"/>
    <property type="evidence" value="ECO:0007669"/>
    <property type="project" value="TreeGrafter"/>
</dbReference>
<dbReference type="InterPro" id="IPR036661">
    <property type="entry name" value="Luciferase-like_sf"/>
</dbReference>
<evidence type="ECO:0000256" key="3">
    <source>
        <dbReference type="ARBA" id="ARBA00023002"/>
    </source>
</evidence>
<dbReference type="Gene3D" id="3.20.20.30">
    <property type="entry name" value="Luciferase-like domain"/>
    <property type="match status" value="1"/>
</dbReference>
<dbReference type="RefSeq" id="WP_147152778.1">
    <property type="nucleotide sequence ID" value="NZ_BKAJ01000091.1"/>
</dbReference>
<dbReference type="Pfam" id="PF00296">
    <property type="entry name" value="Bac_luciferase"/>
    <property type="match status" value="1"/>
</dbReference>
<keyword evidence="4" id="KW-0503">Monooxygenase</keyword>
<evidence type="ECO:0000256" key="4">
    <source>
        <dbReference type="ARBA" id="ARBA00023033"/>
    </source>
</evidence>
<sequence length="310" mass="34650">MKFGIHNPSWLFGPDSAEIFEAVKTKAQWAEDHGFTWFSVMDHLIQIGNVGAPDEPFMEGWTVLSGLAATTKRIRLATLVSSVHYRNPAHLAKIAAGVDQISRGRLTFGIGAGWFETEYRQYGWEFPPRPAMRIRQMEEAVRLIKSMWTEKRTTFQGKYFQAQDAILEPKPIQRPHPPIMIGGGGEQLTLRAVARHADACNVGGSPDQVRHKYEVLRRHCEAEGRKYEEVERTNIISFVIARDEAALAAKRQKLAVPANYYGVAGTVSQITDLVGRYRDAGVQLLISSAYKNDAETFELLSSDVMPGFAG</sequence>
<dbReference type="InterPro" id="IPR019921">
    <property type="entry name" value="Lucif-like_OxRdtase_Rv2161c"/>
</dbReference>
<evidence type="ECO:0000256" key="2">
    <source>
        <dbReference type="ARBA" id="ARBA00022643"/>
    </source>
</evidence>
<proteinExistence type="predicted"/>
<dbReference type="SUPFAM" id="SSF51679">
    <property type="entry name" value="Bacterial luciferase-like"/>
    <property type="match status" value="1"/>
</dbReference>
<dbReference type="NCBIfam" id="TIGR03560">
    <property type="entry name" value="F420_Rv1855c"/>
    <property type="match status" value="1"/>
</dbReference>
<keyword evidence="7" id="KW-1185">Reference proteome</keyword>
<dbReference type="PANTHER" id="PTHR42847:SF4">
    <property type="entry name" value="ALKANESULFONATE MONOOXYGENASE-RELATED"/>
    <property type="match status" value="1"/>
</dbReference>
<dbReference type="OrthoDB" id="9814695at2"/>
<organism evidence="6 7">
    <name type="scientific">Reyranella soli</name>
    <dbReference type="NCBI Taxonomy" id="1230389"/>
    <lineage>
        <taxon>Bacteria</taxon>
        <taxon>Pseudomonadati</taxon>
        <taxon>Pseudomonadota</taxon>
        <taxon>Alphaproteobacteria</taxon>
        <taxon>Hyphomicrobiales</taxon>
        <taxon>Reyranellaceae</taxon>
        <taxon>Reyranella</taxon>
    </lineage>
</organism>
<evidence type="ECO:0000313" key="7">
    <source>
        <dbReference type="Proteomes" id="UP000321058"/>
    </source>
</evidence>
<evidence type="ECO:0000259" key="5">
    <source>
        <dbReference type="Pfam" id="PF00296"/>
    </source>
</evidence>
<gene>
    <name evidence="6" type="ORF">RSO01_51480</name>
</gene>
<protein>
    <submittedName>
        <fullName evidence="6">LLM class F420-dependent oxidoreductase</fullName>
    </submittedName>
</protein>
<accession>A0A512NGE6</accession>
<keyword evidence="3" id="KW-0560">Oxidoreductase</keyword>